<dbReference type="EMBL" id="CASHTH010002317">
    <property type="protein sequence ID" value="CAI8028094.1"/>
    <property type="molecule type" value="Genomic_DNA"/>
</dbReference>
<dbReference type="InterPro" id="IPR021109">
    <property type="entry name" value="Peptidase_aspartic_dom_sf"/>
</dbReference>
<dbReference type="AlphaFoldDB" id="A0AA35SEB6"/>
<sequence length="135" mass="14693">MMKPQKHEKSGKGEKVGVFEVPLGIGSPGEGEPTLVSALVDTGAIHSMIPASLLSQLQVAPLEKFSYALADGGEVKYDFGMARLGIADYPERYCPVIFGPEDQYLIGATTLEFFNLMVDPVEGKLIRRMHQARPV</sequence>
<evidence type="ECO:0008006" key="3">
    <source>
        <dbReference type="Google" id="ProtNLM"/>
    </source>
</evidence>
<reference evidence="1" key="1">
    <citation type="submission" date="2023-03" db="EMBL/GenBank/DDBJ databases">
        <authorList>
            <person name="Steffen K."/>
            <person name="Cardenas P."/>
        </authorList>
    </citation>
    <scope>NUCLEOTIDE SEQUENCE</scope>
</reference>
<proteinExistence type="predicted"/>
<evidence type="ECO:0000313" key="2">
    <source>
        <dbReference type="Proteomes" id="UP001174909"/>
    </source>
</evidence>
<dbReference type="Gene3D" id="2.40.70.10">
    <property type="entry name" value="Acid Proteases"/>
    <property type="match status" value="1"/>
</dbReference>
<dbReference type="Proteomes" id="UP001174909">
    <property type="component" value="Unassembled WGS sequence"/>
</dbReference>
<protein>
    <recommendedName>
        <fullName evidence="3">Retroviral aspartyl protease</fullName>
    </recommendedName>
</protein>
<name>A0AA35SEB6_GEOBA</name>
<organism evidence="1 2">
    <name type="scientific">Geodia barretti</name>
    <name type="common">Barrett's horny sponge</name>
    <dbReference type="NCBI Taxonomy" id="519541"/>
    <lineage>
        <taxon>Eukaryota</taxon>
        <taxon>Metazoa</taxon>
        <taxon>Porifera</taxon>
        <taxon>Demospongiae</taxon>
        <taxon>Heteroscleromorpha</taxon>
        <taxon>Tetractinellida</taxon>
        <taxon>Astrophorina</taxon>
        <taxon>Geodiidae</taxon>
        <taxon>Geodia</taxon>
    </lineage>
</organism>
<keyword evidence="2" id="KW-1185">Reference proteome</keyword>
<dbReference type="SUPFAM" id="SSF50630">
    <property type="entry name" value="Acid proteases"/>
    <property type="match status" value="1"/>
</dbReference>
<comment type="caution">
    <text evidence="1">The sequence shown here is derived from an EMBL/GenBank/DDBJ whole genome shotgun (WGS) entry which is preliminary data.</text>
</comment>
<gene>
    <name evidence="1" type="ORF">GBAR_LOCUS16014</name>
</gene>
<accession>A0AA35SEB6</accession>
<evidence type="ECO:0000313" key="1">
    <source>
        <dbReference type="EMBL" id="CAI8028094.1"/>
    </source>
</evidence>